<protein>
    <submittedName>
        <fullName evidence="1">Uncharacterized protein</fullName>
    </submittedName>
</protein>
<keyword evidence="1" id="KW-0496">Mitochondrion</keyword>
<proteinExistence type="predicted"/>
<geneLocation type="mitochondrion" evidence="1"/>
<name>A0A6B9XS15_PICSI</name>
<organism evidence="1">
    <name type="scientific">Picea sitchensis</name>
    <name type="common">Sitka spruce</name>
    <name type="synonym">Pinus sitchensis</name>
    <dbReference type="NCBI Taxonomy" id="3332"/>
    <lineage>
        <taxon>Eukaryota</taxon>
        <taxon>Viridiplantae</taxon>
        <taxon>Streptophyta</taxon>
        <taxon>Embryophyta</taxon>
        <taxon>Tracheophyta</taxon>
        <taxon>Spermatophyta</taxon>
        <taxon>Pinopsida</taxon>
        <taxon>Pinidae</taxon>
        <taxon>Conifers I</taxon>
        <taxon>Pinales</taxon>
        <taxon>Pinaceae</taxon>
        <taxon>Picea</taxon>
    </lineage>
</organism>
<gene>
    <name evidence="1" type="primary">orf03803</name>
    <name evidence="1" type="ORF">Q903MT_gene3780</name>
</gene>
<sequence>MWRVGKNYMWDRDRRYVGKFLATKPLTPGLRIEWHNNRYCVVKINCDFLSGKRAGEVSELVGGGSMGSTTIGRGWAGLRGYS</sequence>
<dbReference type="EMBL" id="MK697699">
    <property type="protein sequence ID" value="QHR89758.1"/>
    <property type="molecule type" value="Genomic_DNA"/>
</dbReference>
<dbReference type="AlphaFoldDB" id="A0A6B9XS15"/>
<accession>A0A6B9XS15</accession>
<reference evidence="1" key="1">
    <citation type="submission" date="2019-03" db="EMBL/GenBank/DDBJ databases">
        <title>Largest Complete Mitochondrial Genome of a Gymnosperm, Sitka Spruce (Picea sitchensis), Indicates Complex Physical Structure.</title>
        <authorList>
            <person name="Jackman S.D."/>
            <person name="Coombe L."/>
            <person name="Warren R."/>
            <person name="Kirk H."/>
            <person name="Trinh E."/>
            <person name="McLeod T."/>
            <person name="Pleasance S."/>
            <person name="Pandoh P."/>
            <person name="Zhao Y."/>
            <person name="Coope R."/>
            <person name="Bousquet J."/>
            <person name="Bohlmann J.C."/>
            <person name="Jones S.J.M."/>
            <person name="Birol I."/>
        </authorList>
    </citation>
    <scope>NUCLEOTIDE SEQUENCE</scope>
    <source>
        <strain evidence="1">Q903</strain>
    </source>
</reference>
<evidence type="ECO:0000313" key="1">
    <source>
        <dbReference type="EMBL" id="QHR89758.1"/>
    </source>
</evidence>